<name>A0AAV7IP70_COTGL</name>
<sequence length="124" mass="14769">MFCWRIKTRDWQQNKKSNNNKRKAGYGNASGSEKSSRDFSSNCESERMGQRSDVKDQCCKSGRTRQNQNQQRNHHYHQRQPSTIMKYFLNVKFLILFGLAREFRSVYNNIVCRYHNSIPILPPF</sequence>
<feature type="compositionally biased region" description="Basic and acidic residues" evidence="1">
    <location>
        <begin position="44"/>
        <end position="58"/>
    </location>
</feature>
<accession>A0AAV7IP70</accession>
<reference evidence="2 3" key="1">
    <citation type="journal article" date="2021" name="J. Hered.">
        <title>A chromosome-level genome assembly of the parasitoid wasp, Cotesia glomerata (Hymenoptera: Braconidae).</title>
        <authorList>
            <person name="Pinto B.J."/>
            <person name="Weis J.J."/>
            <person name="Gamble T."/>
            <person name="Ode P.J."/>
            <person name="Paul R."/>
            <person name="Zaspel J.M."/>
        </authorList>
    </citation>
    <scope>NUCLEOTIDE SEQUENCE [LARGE SCALE GENOMIC DNA]</scope>
    <source>
        <strain evidence="2">CgM1</strain>
    </source>
</reference>
<dbReference type="AlphaFoldDB" id="A0AAV7IP70"/>
<dbReference type="Proteomes" id="UP000826195">
    <property type="component" value="Unassembled WGS sequence"/>
</dbReference>
<protein>
    <submittedName>
        <fullName evidence="2">Uncharacterized protein</fullName>
    </submittedName>
</protein>
<evidence type="ECO:0000313" key="3">
    <source>
        <dbReference type="Proteomes" id="UP000826195"/>
    </source>
</evidence>
<evidence type="ECO:0000256" key="1">
    <source>
        <dbReference type="SAM" id="MobiDB-lite"/>
    </source>
</evidence>
<proteinExistence type="predicted"/>
<comment type="caution">
    <text evidence="2">The sequence shown here is derived from an EMBL/GenBank/DDBJ whole genome shotgun (WGS) entry which is preliminary data.</text>
</comment>
<dbReference type="EMBL" id="JAHXZJ010000001">
    <property type="protein sequence ID" value="KAH0566583.1"/>
    <property type="molecule type" value="Genomic_DNA"/>
</dbReference>
<feature type="region of interest" description="Disordered" evidence="1">
    <location>
        <begin position="1"/>
        <end position="79"/>
    </location>
</feature>
<keyword evidence="3" id="KW-1185">Reference proteome</keyword>
<evidence type="ECO:0000313" key="2">
    <source>
        <dbReference type="EMBL" id="KAH0566583.1"/>
    </source>
</evidence>
<organism evidence="2 3">
    <name type="scientific">Cotesia glomerata</name>
    <name type="common">Lepidopteran parasitic wasp</name>
    <name type="synonym">Apanteles glomeratus</name>
    <dbReference type="NCBI Taxonomy" id="32391"/>
    <lineage>
        <taxon>Eukaryota</taxon>
        <taxon>Metazoa</taxon>
        <taxon>Ecdysozoa</taxon>
        <taxon>Arthropoda</taxon>
        <taxon>Hexapoda</taxon>
        <taxon>Insecta</taxon>
        <taxon>Pterygota</taxon>
        <taxon>Neoptera</taxon>
        <taxon>Endopterygota</taxon>
        <taxon>Hymenoptera</taxon>
        <taxon>Apocrita</taxon>
        <taxon>Ichneumonoidea</taxon>
        <taxon>Braconidae</taxon>
        <taxon>Microgastrinae</taxon>
        <taxon>Cotesia</taxon>
    </lineage>
</organism>
<gene>
    <name evidence="2" type="ORF">KQX54_001977</name>
</gene>
<feature type="compositionally biased region" description="Polar residues" evidence="1">
    <location>
        <begin position="29"/>
        <end position="43"/>
    </location>
</feature>